<feature type="signal peptide" evidence="1">
    <location>
        <begin position="1"/>
        <end position="24"/>
    </location>
</feature>
<dbReference type="EMBL" id="JABBKX010000002">
    <property type="protein sequence ID" value="NMJ40998.1"/>
    <property type="molecule type" value="Genomic_DNA"/>
</dbReference>
<feature type="chain" id="PRO_5032897630" description="Alpha/beta hydrolase" evidence="1">
    <location>
        <begin position="25"/>
        <end position="232"/>
    </location>
</feature>
<protein>
    <recommendedName>
        <fullName evidence="4">Alpha/beta hydrolase</fullName>
    </recommendedName>
</protein>
<accession>A0A848ECF6</accession>
<gene>
    <name evidence="2" type="ORF">GWK16_07085</name>
</gene>
<reference evidence="2 3" key="1">
    <citation type="submission" date="2020-03" db="EMBL/GenBank/DDBJ databases">
        <authorList>
            <person name="Sun Q."/>
        </authorList>
    </citation>
    <scope>NUCLEOTIDE SEQUENCE [LARGE SCALE GENOMIC DNA]</scope>
    <source>
        <strain evidence="2 3">JC162</strain>
    </source>
</reference>
<name>A0A848ECF6_9PROT</name>
<evidence type="ECO:0000256" key="1">
    <source>
        <dbReference type="SAM" id="SignalP"/>
    </source>
</evidence>
<keyword evidence="3" id="KW-1185">Reference proteome</keyword>
<evidence type="ECO:0000313" key="2">
    <source>
        <dbReference type="EMBL" id="NMJ40998.1"/>
    </source>
</evidence>
<comment type="caution">
    <text evidence="2">The sequence shown here is derived from an EMBL/GenBank/DDBJ whole genome shotgun (WGS) entry which is preliminary data.</text>
</comment>
<evidence type="ECO:0000313" key="3">
    <source>
        <dbReference type="Proteomes" id="UP000548582"/>
    </source>
</evidence>
<evidence type="ECO:0008006" key="4">
    <source>
        <dbReference type="Google" id="ProtNLM"/>
    </source>
</evidence>
<dbReference type="AlphaFoldDB" id="A0A848ECF6"/>
<organism evidence="2 3">
    <name type="scientific">Neoroseomonas marina</name>
    <dbReference type="NCBI Taxonomy" id="1232220"/>
    <lineage>
        <taxon>Bacteria</taxon>
        <taxon>Pseudomonadati</taxon>
        <taxon>Pseudomonadota</taxon>
        <taxon>Alphaproteobacteria</taxon>
        <taxon>Acetobacterales</taxon>
        <taxon>Acetobacteraceae</taxon>
        <taxon>Neoroseomonas</taxon>
    </lineage>
</organism>
<sequence length="232" mass="23143">MQRFTRSIALVLAAAVGAAGNATAQGFGSIDTLWVQPAEQAGGTPGCSRLVLADLPPYWLTGDAAAVLMGPSAGPLRDRLQPRLLEALLQEEAAVLDFPAGRSDAECPGRAAPPLAEVFGAIDALAVQAGAGLIVAIGLGSYGDAVLAAAEEAAAAAVLGPRGPRMAAAIAIDAPGRARFAMGRLPHAVEDWPARAPLLCAAIAGAAGLEGPADCIAALTPPQAQASLRPPP</sequence>
<proteinExistence type="predicted"/>
<dbReference type="RefSeq" id="WP_170053247.1">
    <property type="nucleotide sequence ID" value="NZ_JABBKX010000002.1"/>
</dbReference>
<keyword evidence="1" id="KW-0732">Signal</keyword>
<dbReference type="Proteomes" id="UP000548582">
    <property type="component" value="Unassembled WGS sequence"/>
</dbReference>